<keyword evidence="5" id="KW-1185">Reference proteome</keyword>
<dbReference type="Proteomes" id="UP000635565">
    <property type="component" value="Unassembled WGS sequence"/>
</dbReference>
<feature type="domain" description="CHRD" evidence="3">
    <location>
        <begin position="184"/>
        <end position="268"/>
    </location>
</feature>
<dbReference type="InterPro" id="IPR010895">
    <property type="entry name" value="CHRD"/>
</dbReference>
<dbReference type="SUPFAM" id="SSF49329">
    <property type="entry name" value="Cu,Zn superoxide dismutase-like"/>
    <property type="match status" value="2"/>
</dbReference>
<dbReference type="PROSITE" id="PS51257">
    <property type="entry name" value="PROKAR_LIPOPROTEIN"/>
    <property type="match status" value="1"/>
</dbReference>
<evidence type="ECO:0000313" key="4">
    <source>
        <dbReference type="EMBL" id="GHO89082.1"/>
    </source>
</evidence>
<evidence type="ECO:0000256" key="2">
    <source>
        <dbReference type="SAM" id="SignalP"/>
    </source>
</evidence>
<evidence type="ECO:0000259" key="3">
    <source>
        <dbReference type="Pfam" id="PF07452"/>
    </source>
</evidence>
<evidence type="ECO:0000256" key="1">
    <source>
        <dbReference type="ARBA" id="ARBA00010457"/>
    </source>
</evidence>
<dbReference type="Gene3D" id="2.60.40.200">
    <property type="entry name" value="Superoxide dismutase, copper/zinc binding domain"/>
    <property type="match status" value="1"/>
</dbReference>
<reference evidence="4 5" key="1">
    <citation type="journal article" date="2021" name="Int. J. Syst. Evol. Microbiol.">
        <title>Reticulibacter mediterranei gen. nov., sp. nov., within the new family Reticulibacteraceae fam. nov., and Ktedonospora formicarum gen. nov., sp. nov., Ktedonobacter robiniae sp. nov., Dictyobacter formicarum sp. nov. and Dictyobacter arantiisoli sp. nov., belonging to the class Ktedonobacteria.</title>
        <authorList>
            <person name="Yabe S."/>
            <person name="Zheng Y."/>
            <person name="Wang C.M."/>
            <person name="Sakai Y."/>
            <person name="Abe K."/>
            <person name="Yokota A."/>
            <person name="Donadio S."/>
            <person name="Cavaletti L."/>
            <person name="Monciardini P."/>
        </authorList>
    </citation>
    <scope>NUCLEOTIDE SEQUENCE [LARGE SCALE GENOMIC DNA]</scope>
    <source>
        <strain evidence="4 5">SOSP1-9</strain>
    </source>
</reference>
<keyword evidence="2" id="KW-0732">Signal</keyword>
<evidence type="ECO:0000313" key="5">
    <source>
        <dbReference type="Proteomes" id="UP000635565"/>
    </source>
</evidence>
<accession>A0ABQ3VS29</accession>
<comment type="similarity">
    <text evidence="1">Belongs to the Cu-Zn superoxide dismutase family.</text>
</comment>
<dbReference type="InterPro" id="IPR036423">
    <property type="entry name" value="SOD-like_Cu/Zn_dom_sf"/>
</dbReference>
<dbReference type="RefSeq" id="WP_201366619.1">
    <property type="nucleotide sequence ID" value="NZ_BNJJ01000031.1"/>
</dbReference>
<name>A0ABQ3VS29_9CHLR</name>
<feature type="chain" id="PRO_5047360426" description="CHRD domain-containing protein" evidence="2">
    <location>
        <begin position="28"/>
        <end position="292"/>
    </location>
</feature>
<protein>
    <recommendedName>
        <fullName evidence="3">CHRD domain-containing protein</fullName>
    </recommendedName>
</protein>
<proteinExistence type="inferred from homology"/>
<dbReference type="Pfam" id="PF07452">
    <property type="entry name" value="CHRD"/>
    <property type="match status" value="1"/>
</dbReference>
<comment type="caution">
    <text evidence="4">The sequence shown here is derived from an EMBL/GenBank/DDBJ whole genome shotgun (WGS) entry which is preliminary data.</text>
</comment>
<gene>
    <name evidence="4" type="ORF">KSZ_70880</name>
</gene>
<dbReference type="EMBL" id="BNJJ01000031">
    <property type="protein sequence ID" value="GHO89082.1"/>
    <property type="molecule type" value="Genomic_DNA"/>
</dbReference>
<sequence>MLTKKLVKQNFIHFALLLGAVLLLLSACDSGNSNPHGSVAATPTSATVNSASAIMRHSPSGTAELMWDHTSHVLTVHMALTGLTPQSTHPAHINAGSCKSSGKLVYNLSPVKATQIGFADVITRVKDVTGGIPETGWYIDVSNGPGMSTSAQAMPITCTNVFNPTVSTKLSQNVQTTMTISLAPNQAASGDAQLTVNSNKLTVALNLKGLAPNSKHMAHIHTGSCASQGAIKYNLKPVIANAAGDGTSTTIIPDISAIPRNGWYVNVHLGASDVKSQTDNDPFACGDITSLH</sequence>
<organism evidence="4 5">
    <name type="scientific">Dictyobacter formicarum</name>
    <dbReference type="NCBI Taxonomy" id="2778368"/>
    <lineage>
        <taxon>Bacteria</taxon>
        <taxon>Bacillati</taxon>
        <taxon>Chloroflexota</taxon>
        <taxon>Ktedonobacteria</taxon>
        <taxon>Ktedonobacterales</taxon>
        <taxon>Dictyobacteraceae</taxon>
        <taxon>Dictyobacter</taxon>
    </lineage>
</organism>
<feature type="signal peptide" evidence="2">
    <location>
        <begin position="1"/>
        <end position="27"/>
    </location>
</feature>